<dbReference type="AlphaFoldDB" id="A0AAD5JCH0"/>
<keyword evidence="2" id="KW-1185">Reference proteome</keyword>
<evidence type="ECO:0000313" key="2">
    <source>
        <dbReference type="Proteomes" id="UP001064489"/>
    </source>
</evidence>
<sequence length="183" mass="21371">MNKALNTEERYWKQRARVDWLKHGDINSRFFHAKATTRRTRSYIKGITDVEGRWREGDEEVENVISKYFSALFTTSNPPRTALETIDKGEYKMLPELMVYGSMGKSVLHAFWDCPNLKFACEWWLPSGLVSDAKNVEFRFVLSKANRVAFVLANEALKIKDVAVWREDAPMCIREQVEEEQRS</sequence>
<name>A0AAD5JCH0_ACENE</name>
<reference evidence="1" key="2">
    <citation type="submission" date="2023-02" db="EMBL/GenBank/DDBJ databases">
        <authorList>
            <person name="Swenson N.G."/>
            <person name="Wegrzyn J.L."/>
            <person name="Mcevoy S.L."/>
        </authorList>
    </citation>
    <scope>NUCLEOTIDE SEQUENCE</scope>
    <source>
        <strain evidence="1">91603</strain>
        <tissue evidence="1">Leaf</tissue>
    </source>
</reference>
<accession>A0AAD5JCH0</accession>
<dbReference type="EMBL" id="JAJSOW010000003">
    <property type="protein sequence ID" value="KAI9194057.1"/>
    <property type="molecule type" value="Genomic_DNA"/>
</dbReference>
<evidence type="ECO:0000313" key="1">
    <source>
        <dbReference type="EMBL" id="KAI9194057.1"/>
    </source>
</evidence>
<proteinExistence type="predicted"/>
<gene>
    <name evidence="1" type="ORF">LWI28_002780</name>
</gene>
<comment type="caution">
    <text evidence="1">The sequence shown here is derived from an EMBL/GenBank/DDBJ whole genome shotgun (WGS) entry which is preliminary data.</text>
</comment>
<dbReference type="Proteomes" id="UP001064489">
    <property type="component" value="Chromosome 1"/>
</dbReference>
<reference evidence="1" key="1">
    <citation type="journal article" date="2022" name="Plant J.">
        <title>Strategies of tolerance reflected in two North American maple genomes.</title>
        <authorList>
            <person name="McEvoy S.L."/>
            <person name="Sezen U.U."/>
            <person name="Trouern-Trend A."/>
            <person name="McMahon S.M."/>
            <person name="Schaberg P.G."/>
            <person name="Yang J."/>
            <person name="Wegrzyn J.L."/>
            <person name="Swenson N.G."/>
        </authorList>
    </citation>
    <scope>NUCLEOTIDE SEQUENCE</scope>
    <source>
        <strain evidence="1">91603</strain>
    </source>
</reference>
<protein>
    <submittedName>
        <fullName evidence="1">Uncharacterized protein</fullName>
    </submittedName>
</protein>
<organism evidence="1 2">
    <name type="scientific">Acer negundo</name>
    <name type="common">Box elder</name>
    <dbReference type="NCBI Taxonomy" id="4023"/>
    <lineage>
        <taxon>Eukaryota</taxon>
        <taxon>Viridiplantae</taxon>
        <taxon>Streptophyta</taxon>
        <taxon>Embryophyta</taxon>
        <taxon>Tracheophyta</taxon>
        <taxon>Spermatophyta</taxon>
        <taxon>Magnoliopsida</taxon>
        <taxon>eudicotyledons</taxon>
        <taxon>Gunneridae</taxon>
        <taxon>Pentapetalae</taxon>
        <taxon>rosids</taxon>
        <taxon>malvids</taxon>
        <taxon>Sapindales</taxon>
        <taxon>Sapindaceae</taxon>
        <taxon>Hippocastanoideae</taxon>
        <taxon>Acereae</taxon>
        <taxon>Acer</taxon>
    </lineage>
</organism>